<keyword evidence="2" id="KW-1185">Reference proteome</keyword>
<accession>A0A9R1W7Q3</accession>
<comment type="caution">
    <text evidence="1">The sequence shown here is derived from an EMBL/GenBank/DDBJ whole genome shotgun (WGS) entry which is preliminary data.</text>
</comment>
<dbReference type="AlphaFoldDB" id="A0A9R1W7Q3"/>
<name>A0A9R1W7Q3_LACSA</name>
<dbReference type="EMBL" id="NBSK02000002">
    <property type="protein sequence ID" value="KAJ0220096.1"/>
    <property type="molecule type" value="Genomic_DNA"/>
</dbReference>
<reference evidence="1 2" key="1">
    <citation type="journal article" date="2017" name="Nat. Commun.">
        <title>Genome assembly with in vitro proximity ligation data and whole-genome triplication in lettuce.</title>
        <authorList>
            <person name="Reyes-Chin-Wo S."/>
            <person name="Wang Z."/>
            <person name="Yang X."/>
            <person name="Kozik A."/>
            <person name="Arikit S."/>
            <person name="Song C."/>
            <person name="Xia L."/>
            <person name="Froenicke L."/>
            <person name="Lavelle D.O."/>
            <person name="Truco M.J."/>
            <person name="Xia R."/>
            <person name="Zhu S."/>
            <person name="Xu C."/>
            <person name="Xu H."/>
            <person name="Xu X."/>
            <person name="Cox K."/>
            <person name="Korf I."/>
            <person name="Meyers B.C."/>
            <person name="Michelmore R.W."/>
        </authorList>
    </citation>
    <scope>NUCLEOTIDE SEQUENCE [LARGE SCALE GENOMIC DNA]</scope>
    <source>
        <strain evidence="2">cv. Salinas</strain>
        <tissue evidence="1">Seedlings</tissue>
    </source>
</reference>
<sequence length="87" mass="10506">MVASLTTVLTPMQKFVWWQATKIPPVIPSPLSFDIYRLAVMLLRYHIIRISMNYLIWFRYITGLMCFRLPTRHKLCTLYLLHQNEKY</sequence>
<evidence type="ECO:0000313" key="2">
    <source>
        <dbReference type="Proteomes" id="UP000235145"/>
    </source>
</evidence>
<organism evidence="1 2">
    <name type="scientific">Lactuca sativa</name>
    <name type="common">Garden lettuce</name>
    <dbReference type="NCBI Taxonomy" id="4236"/>
    <lineage>
        <taxon>Eukaryota</taxon>
        <taxon>Viridiplantae</taxon>
        <taxon>Streptophyta</taxon>
        <taxon>Embryophyta</taxon>
        <taxon>Tracheophyta</taxon>
        <taxon>Spermatophyta</taxon>
        <taxon>Magnoliopsida</taxon>
        <taxon>eudicotyledons</taxon>
        <taxon>Gunneridae</taxon>
        <taxon>Pentapetalae</taxon>
        <taxon>asterids</taxon>
        <taxon>campanulids</taxon>
        <taxon>Asterales</taxon>
        <taxon>Asteraceae</taxon>
        <taxon>Cichorioideae</taxon>
        <taxon>Cichorieae</taxon>
        <taxon>Lactucinae</taxon>
        <taxon>Lactuca</taxon>
    </lineage>
</organism>
<proteinExistence type="predicted"/>
<protein>
    <submittedName>
        <fullName evidence="1">Uncharacterized protein</fullName>
    </submittedName>
</protein>
<dbReference type="Proteomes" id="UP000235145">
    <property type="component" value="Unassembled WGS sequence"/>
</dbReference>
<evidence type="ECO:0000313" key="1">
    <source>
        <dbReference type="EMBL" id="KAJ0220096.1"/>
    </source>
</evidence>
<gene>
    <name evidence="1" type="ORF">LSAT_V11C200095910</name>
</gene>